<proteinExistence type="predicted"/>
<evidence type="ECO:0000313" key="5">
    <source>
        <dbReference type="Proteomes" id="UP000430975"/>
    </source>
</evidence>
<dbReference type="EMBL" id="WJQS01000011">
    <property type="protein sequence ID" value="MRI86331.1"/>
    <property type="molecule type" value="Genomic_DNA"/>
</dbReference>
<dbReference type="Pfam" id="PF13673">
    <property type="entry name" value="Acetyltransf_10"/>
    <property type="match status" value="1"/>
</dbReference>
<dbReference type="Proteomes" id="UP000430975">
    <property type="component" value="Unassembled WGS sequence"/>
</dbReference>
<dbReference type="InterPro" id="IPR000182">
    <property type="entry name" value="GNAT_dom"/>
</dbReference>
<dbReference type="PROSITE" id="PS51186">
    <property type="entry name" value="GNAT"/>
    <property type="match status" value="1"/>
</dbReference>
<sequence length="151" mass="17753">MIRKFQMEDINQVMKIWLDSNIDAHNFIKQEYWISNAPDVKKQLMNAEIYVYEQESKIVGFVGMQDNYLAGIFVDKDIRSNGIGKQILKYIKGIRQEFTLRVYKENKGAVNFYEREGLTTITEEMDEATNNIELLMQWKADDFYDSTIVGN</sequence>
<dbReference type="GO" id="GO:0016747">
    <property type="term" value="F:acyltransferase activity, transferring groups other than amino-acyl groups"/>
    <property type="evidence" value="ECO:0007669"/>
    <property type="project" value="InterPro"/>
</dbReference>
<keyword evidence="2" id="KW-0012">Acyltransferase</keyword>
<organism evidence="4 5">
    <name type="scientific">Fundicoccus ignavus</name>
    <dbReference type="NCBI Taxonomy" id="2664442"/>
    <lineage>
        <taxon>Bacteria</taxon>
        <taxon>Bacillati</taxon>
        <taxon>Bacillota</taxon>
        <taxon>Bacilli</taxon>
        <taxon>Lactobacillales</taxon>
        <taxon>Aerococcaceae</taxon>
        <taxon>Fundicoccus</taxon>
    </lineage>
</organism>
<evidence type="ECO:0000259" key="3">
    <source>
        <dbReference type="PROSITE" id="PS51186"/>
    </source>
</evidence>
<gene>
    <name evidence="4" type="ORF">GIY09_10795</name>
</gene>
<accession>A0A6I2GL98</accession>
<evidence type="ECO:0000256" key="2">
    <source>
        <dbReference type="ARBA" id="ARBA00023315"/>
    </source>
</evidence>
<evidence type="ECO:0000313" key="4">
    <source>
        <dbReference type="EMBL" id="MRI86331.1"/>
    </source>
</evidence>
<dbReference type="PANTHER" id="PTHR43800:SF1">
    <property type="entry name" value="PEPTIDYL-LYSINE N-ACETYLTRANSFERASE YJAB"/>
    <property type="match status" value="1"/>
</dbReference>
<keyword evidence="1 4" id="KW-0808">Transferase</keyword>
<keyword evidence="5" id="KW-1185">Reference proteome</keyword>
<protein>
    <submittedName>
        <fullName evidence="4">GNAT family N-acetyltransferase</fullName>
    </submittedName>
</protein>
<dbReference type="AlphaFoldDB" id="A0A6I2GL98"/>
<evidence type="ECO:0000256" key="1">
    <source>
        <dbReference type="ARBA" id="ARBA00022679"/>
    </source>
</evidence>
<dbReference type="RefSeq" id="WP_153864012.1">
    <property type="nucleotide sequence ID" value="NZ_WJQS01000011.1"/>
</dbReference>
<dbReference type="InterPro" id="IPR016181">
    <property type="entry name" value="Acyl_CoA_acyltransferase"/>
</dbReference>
<dbReference type="SUPFAM" id="SSF55729">
    <property type="entry name" value="Acyl-CoA N-acyltransferases (Nat)"/>
    <property type="match status" value="1"/>
</dbReference>
<feature type="domain" description="N-acetyltransferase" evidence="3">
    <location>
        <begin position="1"/>
        <end position="141"/>
    </location>
</feature>
<dbReference type="CDD" id="cd04301">
    <property type="entry name" value="NAT_SF"/>
    <property type="match status" value="1"/>
</dbReference>
<comment type="caution">
    <text evidence="4">The sequence shown here is derived from an EMBL/GenBank/DDBJ whole genome shotgun (WGS) entry which is preliminary data.</text>
</comment>
<dbReference type="PANTHER" id="PTHR43800">
    <property type="entry name" value="PEPTIDYL-LYSINE N-ACETYLTRANSFERASE YJAB"/>
    <property type="match status" value="1"/>
</dbReference>
<name>A0A6I2GL98_9LACT</name>
<reference evidence="4 5" key="1">
    <citation type="submission" date="2019-11" db="EMBL/GenBank/DDBJ databases">
        <title>Characterisation of Fundicoccus ignavus gen. nov. sp. nov., a novel genus of the family Aerococcaceae isolated from bulk tank milk.</title>
        <authorList>
            <person name="Siebert A."/>
            <person name="Huptas C."/>
            <person name="Wenning M."/>
            <person name="Scherer S."/>
            <person name="Doll E.V."/>
        </authorList>
    </citation>
    <scope>NUCLEOTIDE SEQUENCE [LARGE SCALE GENOMIC DNA]</scope>
    <source>
        <strain evidence="4 5">WS4759</strain>
    </source>
</reference>
<dbReference type="Gene3D" id="3.40.630.30">
    <property type="match status" value="1"/>
</dbReference>